<sequence length="648" mass="70614">MTTEVRCRAVDGTPRTLRLTVVGDAGVSGGGLPTRVVSVDGGPQLLQKWLPRNDSGYPGLLGPLDREIRALHRFALTFPRDSYPPELPRLWYYDVDGAEPFVLVEPYRGEPVEGLLPELAPQHRYRLQAGLLRALHLAAVAGIAHGRVDLGALRWDSATRTVQLVDFEHAAGIGEQRRSADDRPIDVRDDVWDAGLALWRTVHPHTGRGAPDLSVDGGALSTLLDGVFVNPPDFRPTPADLLTRLGEQTDVPVLAPGSALVPGVEAYKNLLRRKRERIAAQASQNVPARSWLPWRRASKSEVDDQPVLVRCPVCLDSYPPPLPDDELWRHEDDGFVKDDSSSLDPQKRHFRSLSAYRRCPNPSDDVAEHFLPATYFDHGPPLVVALIGRPSAGKTHLLAAMLREVVDRGGLTPYGLTATALDLHRHDRYRKQVLAAAERGERLPGTPEGLTDPAEILLISGPGGSRPLVLFDVAGEDLQAVGDSRLARFLIGTGALIFVHGLEPVPERVGDQAFEMSLARLRAIPEFERLPTAIVATKADRLRYLPPIDHWLRHRNAALASVDPVLLHVESSSAFAFLHGRGDHAALAPFSVFDRCTLHFVSASGSEAAPGEERFARGFEPVRVLEPLVAILAMAGMIGGEAAGRVGA</sequence>
<dbReference type="SUPFAM" id="SSF56112">
    <property type="entry name" value="Protein kinase-like (PK-like)"/>
    <property type="match status" value="1"/>
</dbReference>
<dbReference type="SUPFAM" id="SSF52540">
    <property type="entry name" value="P-loop containing nucleoside triphosphate hydrolases"/>
    <property type="match status" value="1"/>
</dbReference>
<proteinExistence type="predicted"/>
<dbReference type="InterPro" id="IPR027417">
    <property type="entry name" value="P-loop_NTPase"/>
</dbReference>
<dbReference type="InterPro" id="IPR011009">
    <property type="entry name" value="Kinase-like_dom_sf"/>
</dbReference>
<organism evidence="1 2">
    <name type="scientific">Saccharopolyspora elongata</name>
    <dbReference type="NCBI Taxonomy" id="2530387"/>
    <lineage>
        <taxon>Bacteria</taxon>
        <taxon>Bacillati</taxon>
        <taxon>Actinomycetota</taxon>
        <taxon>Actinomycetes</taxon>
        <taxon>Pseudonocardiales</taxon>
        <taxon>Pseudonocardiaceae</taxon>
        <taxon>Saccharopolyspora</taxon>
    </lineage>
</organism>
<dbReference type="AlphaFoldDB" id="A0A4R4ZCK7"/>
<dbReference type="RefSeq" id="WP_132480789.1">
    <property type="nucleotide sequence ID" value="NZ_SMKW01000003.1"/>
</dbReference>
<keyword evidence="2" id="KW-1185">Reference proteome</keyword>
<comment type="caution">
    <text evidence="1">The sequence shown here is derived from an EMBL/GenBank/DDBJ whole genome shotgun (WGS) entry which is preliminary data.</text>
</comment>
<accession>A0A4R4ZCK7</accession>
<dbReference type="EMBL" id="SMKW01000003">
    <property type="protein sequence ID" value="TDD55590.1"/>
    <property type="molecule type" value="Genomic_DNA"/>
</dbReference>
<name>A0A4R4ZCK7_9PSEU</name>
<evidence type="ECO:0000313" key="1">
    <source>
        <dbReference type="EMBL" id="TDD55590.1"/>
    </source>
</evidence>
<protein>
    <recommendedName>
        <fullName evidence="3">Protein kinase domain-containing protein</fullName>
    </recommendedName>
</protein>
<evidence type="ECO:0000313" key="2">
    <source>
        <dbReference type="Proteomes" id="UP000294947"/>
    </source>
</evidence>
<dbReference type="OrthoDB" id="5171766at2"/>
<evidence type="ECO:0008006" key="3">
    <source>
        <dbReference type="Google" id="ProtNLM"/>
    </source>
</evidence>
<gene>
    <name evidence="1" type="ORF">E1288_03855</name>
</gene>
<dbReference type="Proteomes" id="UP000294947">
    <property type="component" value="Unassembled WGS sequence"/>
</dbReference>
<reference evidence="1 2" key="1">
    <citation type="submission" date="2019-03" db="EMBL/GenBank/DDBJ databases">
        <title>Draft genome sequences of novel Actinobacteria.</title>
        <authorList>
            <person name="Sahin N."/>
            <person name="Ay H."/>
            <person name="Saygin H."/>
        </authorList>
    </citation>
    <scope>NUCLEOTIDE SEQUENCE [LARGE SCALE GENOMIC DNA]</scope>
    <source>
        <strain evidence="1 2">7K502</strain>
    </source>
</reference>